<protein>
    <submittedName>
        <fullName evidence="1">Uncharacterized protein</fullName>
    </submittedName>
</protein>
<dbReference type="Proteomes" id="UP001225933">
    <property type="component" value="Unassembled WGS sequence"/>
</dbReference>
<comment type="caution">
    <text evidence="1">The sequence shown here is derived from an EMBL/GenBank/DDBJ whole genome shotgun (WGS) entry which is preliminary data.</text>
</comment>
<dbReference type="EMBL" id="JAUHGV010000213">
    <property type="protein sequence ID" value="MDN4015261.1"/>
    <property type="molecule type" value="Genomic_DNA"/>
</dbReference>
<feature type="non-terminal residue" evidence="1">
    <location>
        <position position="88"/>
    </location>
</feature>
<evidence type="ECO:0000313" key="2">
    <source>
        <dbReference type="Proteomes" id="UP001225933"/>
    </source>
</evidence>
<accession>A0AAJ1VMV6</accession>
<evidence type="ECO:0000313" key="1">
    <source>
        <dbReference type="EMBL" id="MDN4015261.1"/>
    </source>
</evidence>
<feature type="non-terminal residue" evidence="1">
    <location>
        <position position="1"/>
    </location>
</feature>
<name>A0AAJ1VMV6_9FLAO</name>
<gene>
    <name evidence="1" type="ORF">QX233_22695</name>
</gene>
<reference evidence="1" key="1">
    <citation type="submission" date="2023-06" db="EMBL/GenBank/DDBJ databases">
        <title>Two Chryseobacterium gambrini strains from China.</title>
        <authorList>
            <person name="Zeng J."/>
            <person name="Wu Y."/>
        </authorList>
    </citation>
    <scope>NUCLEOTIDE SEQUENCE</scope>
    <source>
        <strain evidence="1">SQ219</strain>
    </source>
</reference>
<dbReference type="RefSeq" id="WP_290343788.1">
    <property type="nucleotide sequence ID" value="NZ_JAUHGV010000213.1"/>
</dbReference>
<sequence>GDVLVQLVDFDTSASLVESGRGANTSVWMTVSEAISILQKASDTVDKWNYDGEFDPDGWTNYDSGLDAVMEGYNESQVTNIKGETNDV</sequence>
<dbReference type="AlphaFoldDB" id="A0AAJ1VMV6"/>
<proteinExistence type="predicted"/>
<organism evidence="1 2">
    <name type="scientific">Chryseobacterium gambrini</name>
    <dbReference type="NCBI Taxonomy" id="373672"/>
    <lineage>
        <taxon>Bacteria</taxon>
        <taxon>Pseudomonadati</taxon>
        <taxon>Bacteroidota</taxon>
        <taxon>Flavobacteriia</taxon>
        <taxon>Flavobacteriales</taxon>
        <taxon>Weeksellaceae</taxon>
        <taxon>Chryseobacterium group</taxon>
        <taxon>Chryseobacterium</taxon>
    </lineage>
</organism>